<reference evidence="1" key="1">
    <citation type="journal article" date="2012" name="Science">
        <title>Fermentation, hydrogen, and sulfur metabolism in multiple uncultivated bacterial phyla.</title>
        <authorList>
            <person name="Wrighton K.C."/>
            <person name="Thomas B.C."/>
            <person name="Sharon I."/>
            <person name="Miller C.S."/>
            <person name="Castelle C.J."/>
            <person name="VerBerkmoes N.C."/>
            <person name="Wilkins M.J."/>
            <person name="Hettich R.L."/>
            <person name="Lipton M.S."/>
            <person name="Williams K.H."/>
            <person name="Long P.E."/>
            <person name="Banfield J.F."/>
        </authorList>
    </citation>
    <scope>NUCLEOTIDE SEQUENCE [LARGE SCALE GENOMIC DNA]</scope>
</reference>
<name>K2AEI2_9BACT</name>
<dbReference type="InterPro" id="IPR035069">
    <property type="entry name" value="TTHA1013/TTHA0281-like"/>
</dbReference>
<dbReference type="AlphaFoldDB" id="K2AEI2"/>
<proteinExistence type="predicted"/>
<accession>K2AEI2</accession>
<dbReference type="EMBL" id="AMFJ01021625">
    <property type="protein sequence ID" value="EKD66465.1"/>
    <property type="molecule type" value="Genomic_DNA"/>
</dbReference>
<dbReference type="Gene3D" id="3.30.160.250">
    <property type="match status" value="1"/>
</dbReference>
<protein>
    <submittedName>
        <fullName evidence="1">Uncharacterized protein</fullName>
    </submittedName>
</protein>
<gene>
    <name evidence="1" type="ORF">ACD_49C00039G0002</name>
</gene>
<dbReference type="SUPFAM" id="SSF143100">
    <property type="entry name" value="TTHA1013/TTHA0281-like"/>
    <property type="match status" value="1"/>
</dbReference>
<comment type="caution">
    <text evidence="1">The sequence shown here is derived from an EMBL/GenBank/DDBJ whole genome shotgun (WGS) entry which is preliminary data.</text>
</comment>
<evidence type="ECO:0000313" key="1">
    <source>
        <dbReference type="EMBL" id="EKD66465.1"/>
    </source>
</evidence>
<sequence>MNLTIFFTSEIEGWYTAEIIELPGCVSYWETLEEAKVMIKDAAIWYIESLKKHGEYLPIKKRESFISSLSLYETI</sequence>
<organism evidence="1">
    <name type="scientific">uncultured bacterium</name>
    <name type="common">gcode 4</name>
    <dbReference type="NCBI Taxonomy" id="1234023"/>
    <lineage>
        <taxon>Bacteria</taxon>
        <taxon>environmental samples</taxon>
    </lineage>
</organism>